<dbReference type="InterPro" id="IPR027417">
    <property type="entry name" value="P-loop_NTPase"/>
</dbReference>
<dbReference type="Gene3D" id="3.40.50.300">
    <property type="entry name" value="P-loop containing nucleotide triphosphate hydrolases"/>
    <property type="match status" value="1"/>
</dbReference>
<dbReference type="Proteomes" id="UP000566597">
    <property type="component" value="Unassembled WGS sequence"/>
</dbReference>
<reference evidence="1 2" key="1">
    <citation type="submission" date="2019-04" db="EMBL/GenBank/DDBJ databases">
        <authorList>
            <person name="Ashton P.M."/>
            <person name="Dallman T."/>
            <person name="Nair S."/>
            <person name="De Pinna E."/>
            <person name="Peters T."/>
            <person name="Grant K."/>
        </authorList>
    </citation>
    <scope>NUCLEOTIDE SEQUENCE [LARGE SCALE GENOMIC DNA]</scope>
    <source>
        <strain evidence="1 2">406731</strain>
    </source>
</reference>
<protein>
    <submittedName>
        <fullName evidence="1">AAA family ATPase</fullName>
    </submittedName>
</protein>
<dbReference type="SUPFAM" id="SSF48452">
    <property type="entry name" value="TPR-like"/>
    <property type="match status" value="1"/>
</dbReference>
<dbReference type="Pfam" id="PF00931">
    <property type="entry name" value="NB-ARC"/>
    <property type="match status" value="1"/>
</dbReference>
<sequence>MSKFNLNNRILMFAICSSIEYDLRKYLINNSENIEIPQALYEKAINRNKEIKSLNNTSNEEAILIELDMGDLVGMISGNAPIFEISASAKKAFLDIFDKVIPIRNKVMHTRPIEFSDRGTLEETLHTLDENVIFIKWEELIKTRYSLKNNPQKLIVETTFIPELDNTTKIYHNLPVPEFDDTGYIGRRKEINELLSLIESDKHQIVTVIGNGGIGKTAITVKALYELLDGTNNFGYEAIIWISLKTKTLSKGEFINISSSITEISSMYSNLHENMIKITENVDEDILTFMREFSTLLVVDNLETLPTSEIIDFFKKIPSNSKVLLTSRSGLGELENRYSLREMNKGDAREYFISLSKYYQLNLHEKPAKDIDGLIENHLYSSPLSIKWYITSIFFGTDPVVILSNKDGLVEFSMSNIIDNLSLTEIEVLWLLLVEGKPLSYGELDYYINPKHSHLLISSINKLSTTSMLRTSSKGNYDINNMAKDYLKTYRVPNTEFIKDVTKKRQVLNRMLQEIKTKNEADPYNPRSLFSNLKNENTKIASYYLINALEHSSKRDWENAENMIKKAENVAPDYFEVYKIKAFINAESGNLMDAITSYRIAIENAHDDIEKASVCYLFSVFYTIKIQDYIMAKELIEEAQKYAGKEPRITLERGRVHMYLGEFEKALEIFESIDTKELRTDKLLNQYASKVSELYRRMAGNYNNRDLKLKYVYLEKSINELNKLRHIDPMTCVVLMKALIDLTYIFSYEPALKLFISSFEGNMTLIQNNSSGYVNRLRVRIDNNESLLPEKIVRNGMNLGISFSERAKNITNKNKGIITKITDSFGFIRNAYGDYYFKVFDLKYDNPVVGDKVIFELRDSVKGPKAVRIKDVD</sequence>
<name>A0A3T2I2R3_LISMN</name>
<dbReference type="EMBL" id="AABEVT010000003">
    <property type="protein sequence ID" value="EAH0251892.1"/>
    <property type="molecule type" value="Genomic_DNA"/>
</dbReference>
<organism evidence="1 2">
    <name type="scientific">Listeria monocytogenes</name>
    <dbReference type="NCBI Taxonomy" id="1639"/>
    <lineage>
        <taxon>Bacteria</taxon>
        <taxon>Bacillati</taxon>
        <taxon>Bacillota</taxon>
        <taxon>Bacilli</taxon>
        <taxon>Bacillales</taxon>
        <taxon>Listeriaceae</taxon>
        <taxon>Listeria</taxon>
    </lineage>
</organism>
<comment type="caution">
    <text evidence="1">The sequence shown here is derived from an EMBL/GenBank/DDBJ whole genome shotgun (WGS) entry which is preliminary data.</text>
</comment>
<evidence type="ECO:0000313" key="1">
    <source>
        <dbReference type="EMBL" id="EAH0251892.1"/>
    </source>
</evidence>
<proteinExistence type="predicted"/>
<accession>A0A3T2I2R3</accession>
<dbReference type="GO" id="GO:0043531">
    <property type="term" value="F:ADP binding"/>
    <property type="evidence" value="ECO:0007669"/>
    <property type="project" value="InterPro"/>
</dbReference>
<gene>
    <name evidence="1" type="ORF">D4U23_05760</name>
</gene>
<dbReference type="Gene3D" id="1.25.40.10">
    <property type="entry name" value="Tetratricopeptide repeat domain"/>
    <property type="match status" value="1"/>
</dbReference>
<dbReference type="InterPro" id="IPR012340">
    <property type="entry name" value="NA-bd_OB-fold"/>
</dbReference>
<dbReference type="SUPFAM" id="SSF52540">
    <property type="entry name" value="P-loop containing nucleoside triphosphate hydrolases"/>
    <property type="match status" value="1"/>
</dbReference>
<dbReference type="Gene3D" id="2.40.50.140">
    <property type="entry name" value="Nucleic acid-binding proteins"/>
    <property type="match status" value="1"/>
</dbReference>
<evidence type="ECO:0000313" key="2">
    <source>
        <dbReference type="Proteomes" id="UP000566597"/>
    </source>
</evidence>
<dbReference type="InterPro" id="IPR011990">
    <property type="entry name" value="TPR-like_helical_dom_sf"/>
</dbReference>
<dbReference type="InterPro" id="IPR002182">
    <property type="entry name" value="NB-ARC"/>
</dbReference>
<dbReference type="SUPFAM" id="SSF50249">
    <property type="entry name" value="Nucleic acid-binding proteins"/>
    <property type="match status" value="1"/>
</dbReference>
<dbReference type="AlphaFoldDB" id="A0A3T2I2R3"/>
<dbReference type="RefSeq" id="WP_031672039.1">
    <property type="nucleotide sequence ID" value="NZ_CP007689.1"/>
</dbReference>